<keyword evidence="2" id="KW-1185">Reference proteome</keyword>
<protein>
    <recommendedName>
        <fullName evidence="3">DUF3168 domain-containing protein</fullName>
    </recommendedName>
</protein>
<dbReference type="Proteomes" id="UP000238413">
    <property type="component" value="Chromosome"/>
</dbReference>
<accession>A0ABM6SVR9</accession>
<dbReference type="EMBL" id="CP026652">
    <property type="protein sequence ID" value="AVH58664.1"/>
    <property type="molecule type" value="Genomic_DNA"/>
</dbReference>
<organism evidence="1 2">
    <name type="scientific">Streptomyces dengpaensis</name>
    <dbReference type="NCBI Taxonomy" id="2049881"/>
    <lineage>
        <taxon>Bacteria</taxon>
        <taxon>Bacillati</taxon>
        <taxon>Actinomycetota</taxon>
        <taxon>Actinomycetes</taxon>
        <taxon>Kitasatosporales</taxon>
        <taxon>Streptomycetaceae</taxon>
        <taxon>Streptomyces</taxon>
    </lineage>
</organism>
<dbReference type="RefSeq" id="WP_099499366.1">
    <property type="nucleotide sequence ID" value="NZ_CP026652.1"/>
</dbReference>
<sequence>MQISEIRAAIAAAASAVVMPTGVGKLTCTGYLPDSIYEPHFYVGEYDQEYDRTYGGVDRVEFTCLVLVGRADDLSCQKILDGLLSRGGPSSLKVAIEAVRGAPGQKALGGLAHDLRVIRVQAYRWYEHDGTKYVGAELVVEVIGDGA</sequence>
<gene>
    <name evidence="1" type="ORF">C4B68_26110</name>
</gene>
<reference evidence="1 2" key="1">
    <citation type="submission" date="2018-02" db="EMBL/GenBank/DDBJ databases">
        <title>Complete genome sequence of Streptomyces dengpaensis, the producer of angucyclines.</title>
        <authorList>
            <person name="Yumei L."/>
        </authorList>
    </citation>
    <scope>NUCLEOTIDE SEQUENCE [LARGE SCALE GENOMIC DNA]</scope>
    <source>
        <strain evidence="1 2">XZHG99</strain>
    </source>
</reference>
<name>A0ABM6SVR9_9ACTN</name>
<evidence type="ECO:0008006" key="3">
    <source>
        <dbReference type="Google" id="ProtNLM"/>
    </source>
</evidence>
<proteinExistence type="predicted"/>
<evidence type="ECO:0000313" key="2">
    <source>
        <dbReference type="Proteomes" id="UP000238413"/>
    </source>
</evidence>
<evidence type="ECO:0000313" key="1">
    <source>
        <dbReference type="EMBL" id="AVH58664.1"/>
    </source>
</evidence>